<feature type="region of interest" description="Disordered" evidence="1">
    <location>
        <begin position="54"/>
        <end position="93"/>
    </location>
</feature>
<dbReference type="KEGG" id="abac:LuPra_05753"/>
<feature type="signal peptide" evidence="2">
    <location>
        <begin position="1"/>
        <end position="21"/>
    </location>
</feature>
<dbReference type="Proteomes" id="UP000076079">
    <property type="component" value="Chromosome"/>
</dbReference>
<proteinExistence type="predicted"/>
<keyword evidence="2" id="KW-0732">Signal</keyword>
<evidence type="ECO:0000256" key="2">
    <source>
        <dbReference type="SAM" id="SignalP"/>
    </source>
</evidence>
<dbReference type="EMBL" id="CP015136">
    <property type="protein sequence ID" value="AMY12477.1"/>
    <property type="molecule type" value="Genomic_DNA"/>
</dbReference>
<evidence type="ECO:0000313" key="4">
    <source>
        <dbReference type="Proteomes" id="UP000076079"/>
    </source>
</evidence>
<feature type="chain" id="PRO_5007511997" evidence="2">
    <location>
        <begin position="22"/>
        <end position="168"/>
    </location>
</feature>
<keyword evidence="4" id="KW-1185">Reference proteome</keyword>
<evidence type="ECO:0000313" key="3">
    <source>
        <dbReference type="EMBL" id="AMY12477.1"/>
    </source>
</evidence>
<organism evidence="3 4">
    <name type="scientific">Luteitalea pratensis</name>
    <dbReference type="NCBI Taxonomy" id="1855912"/>
    <lineage>
        <taxon>Bacteria</taxon>
        <taxon>Pseudomonadati</taxon>
        <taxon>Acidobacteriota</taxon>
        <taxon>Vicinamibacteria</taxon>
        <taxon>Vicinamibacterales</taxon>
        <taxon>Vicinamibacteraceae</taxon>
        <taxon>Luteitalea</taxon>
    </lineage>
</organism>
<accession>A0A143PUQ8</accession>
<reference evidence="3 4" key="1">
    <citation type="journal article" date="2016" name="Genome Announc.">
        <title>First Complete Genome Sequence of a Subdivision 6 Acidobacterium Strain.</title>
        <authorList>
            <person name="Huang S."/>
            <person name="Vieira S."/>
            <person name="Bunk B."/>
            <person name="Riedel T."/>
            <person name="Sproer C."/>
            <person name="Overmann J."/>
        </authorList>
    </citation>
    <scope>NUCLEOTIDE SEQUENCE [LARGE SCALE GENOMIC DNA]</scope>
    <source>
        <strain evidence="4">DSM 100886 HEG_-6_39</strain>
    </source>
</reference>
<sequence precursor="true">MRLRLLALVVAAAVMPAAAGAQDYSIAFTHFGPLNSDIFIADREGAGAVPFLPHVTDAGQRPTHRRDEPAGDDLPCRSGTDQCASGTPRSVGRSQAIRFTSTTRLGGKAGWTPAARLLVEAREAVAVEALAPLADDLARRVQAGPDLVVAEAGRCQQDDFGANHVAIR</sequence>
<name>A0A143PUQ8_LUTPR</name>
<gene>
    <name evidence="3" type="ORF">LuPra_05753</name>
</gene>
<protein>
    <submittedName>
        <fullName evidence="3">Uncharacterized protein</fullName>
    </submittedName>
</protein>
<feature type="compositionally biased region" description="Polar residues" evidence="1">
    <location>
        <begin position="79"/>
        <end position="88"/>
    </location>
</feature>
<dbReference type="AlphaFoldDB" id="A0A143PUQ8"/>
<evidence type="ECO:0000256" key="1">
    <source>
        <dbReference type="SAM" id="MobiDB-lite"/>
    </source>
</evidence>
<reference evidence="4" key="2">
    <citation type="submission" date="2016-04" db="EMBL/GenBank/DDBJ databases">
        <title>First Complete Genome Sequence of a Subdivision 6 Acidobacterium.</title>
        <authorList>
            <person name="Huang S."/>
            <person name="Vieira S."/>
            <person name="Bunk B."/>
            <person name="Riedel T."/>
            <person name="Sproeer C."/>
            <person name="Overmann J."/>
        </authorList>
    </citation>
    <scope>NUCLEOTIDE SEQUENCE [LARGE SCALE GENOMIC DNA]</scope>
    <source>
        <strain evidence="4">DSM 100886 HEG_-6_39</strain>
    </source>
</reference>